<dbReference type="RefSeq" id="WP_370439990.1">
    <property type="nucleotide sequence ID" value="NZ_JBGFTU010000003.1"/>
</dbReference>
<dbReference type="Proteomes" id="UP001565927">
    <property type="component" value="Unassembled WGS sequence"/>
</dbReference>
<comment type="caution">
    <text evidence="1">The sequence shown here is derived from an EMBL/GenBank/DDBJ whole genome shotgun (WGS) entry which is preliminary data.</text>
</comment>
<keyword evidence="2" id="KW-1185">Reference proteome</keyword>
<dbReference type="EMBL" id="JBGFTU010000003">
    <property type="protein sequence ID" value="MEZ0163732.1"/>
    <property type="molecule type" value="Genomic_DNA"/>
</dbReference>
<proteinExistence type="predicted"/>
<protein>
    <submittedName>
        <fullName evidence="1">Uncharacterized protein</fullName>
    </submittedName>
</protein>
<evidence type="ECO:0000313" key="2">
    <source>
        <dbReference type="Proteomes" id="UP001565927"/>
    </source>
</evidence>
<organism evidence="1 2">
    <name type="scientific">Kineococcus halophytocola</name>
    <dbReference type="NCBI Taxonomy" id="3234027"/>
    <lineage>
        <taxon>Bacteria</taxon>
        <taxon>Bacillati</taxon>
        <taxon>Actinomycetota</taxon>
        <taxon>Actinomycetes</taxon>
        <taxon>Kineosporiales</taxon>
        <taxon>Kineosporiaceae</taxon>
        <taxon>Kineococcus</taxon>
    </lineage>
</organism>
<name>A0ABV4GYP5_9ACTN</name>
<evidence type="ECO:0000313" key="1">
    <source>
        <dbReference type="EMBL" id="MEZ0163732.1"/>
    </source>
</evidence>
<accession>A0ABV4GYP5</accession>
<sequence length="157" mass="16984">MVVPVSHPLQRYSVSGYQETDLPTGAVAWSANLLRHGQGFGLVTDHGDGRPCEWAFTDEGYGREFLAAAAGLHPGAGDPGGVLVDQLLTIRQLNALDQVAYCLEGDAFEERGEHRLADPGRTFLQVRRDLAEQHPGQNPRIWDKNASAMVPVTSPPG</sequence>
<gene>
    <name evidence="1" type="ORF">AB2L27_03000</name>
</gene>
<reference evidence="1 2" key="1">
    <citation type="submission" date="2024-07" db="EMBL/GenBank/DDBJ databases">
        <authorList>
            <person name="Thanompreechachai J."/>
            <person name="Duangmal K."/>
        </authorList>
    </citation>
    <scope>NUCLEOTIDE SEQUENCE [LARGE SCALE GENOMIC DNA]</scope>
    <source>
        <strain evidence="1 2">LSe6-4</strain>
    </source>
</reference>